<dbReference type="GO" id="GO:0016740">
    <property type="term" value="F:transferase activity"/>
    <property type="evidence" value="ECO:0007669"/>
    <property type="project" value="UniProtKB-KW"/>
</dbReference>
<proteinExistence type="predicted"/>
<dbReference type="Gene3D" id="3.40.50.2000">
    <property type="entry name" value="Glycogen Phosphorylase B"/>
    <property type="match status" value="1"/>
</dbReference>
<accession>A0A154BRM4</accession>
<name>A0A154BRM4_ANASB</name>
<dbReference type="OrthoDB" id="3199616at2"/>
<dbReference type="EMBL" id="LSGP01000017">
    <property type="protein sequence ID" value="KYZ76515.1"/>
    <property type="molecule type" value="Genomic_DNA"/>
</dbReference>
<sequence length="366" mass="39724">MSKIVISGYYGFGNAGDEAMLAAMIGSFRRLEPTAEFTVLSGNPAETESRHGVKAVYRMNALDILRAIAGCNLLVSGGGSLLQTVTSERSLYYYLSVMLMGKTFGKPVMIYAQGVGPVRGAAARNAVRCIGNKLDLITVRDEGSLLELKSIGVSQPPVYVTADPVLSLPPSDGAFGRKVLRQYGLDQGGPVIGLSVREWKDMAHYKKVFAGVADQLAAKGAQLVFIPMQKPDVEAATRIVAYMRQPAVVLTEEYRTDELLSLMGNLDMLIGIRLHALIFAAVMNVPLIGVSYDPKIERFLESIGQSAVGTLNDITVNGLLNQVQTVLSQASDERRPHDQVKELRQQAFRSAELAVGLMLRKAKHKL</sequence>
<comment type="caution">
    <text evidence="2">The sequence shown here is derived from an EMBL/GenBank/DDBJ whole genome shotgun (WGS) entry which is preliminary data.</text>
</comment>
<feature type="domain" description="Polysaccharide pyruvyl transferase" evidence="1">
    <location>
        <begin position="14"/>
        <end position="294"/>
    </location>
</feature>
<dbReference type="InterPro" id="IPR007345">
    <property type="entry name" value="Polysacch_pyruvyl_Trfase"/>
</dbReference>
<dbReference type="InterPro" id="IPR019896">
    <property type="entry name" value="Polysacch_pyruvyl_Trfase_CsaB"/>
</dbReference>
<dbReference type="PANTHER" id="PTHR36836:SF1">
    <property type="entry name" value="COLANIC ACID BIOSYNTHESIS PROTEIN WCAK"/>
    <property type="match status" value="1"/>
</dbReference>
<dbReference type="SUPFAM" id="SSF53756">
    <property type="entry name" value="UDP-Glycosyltransferase/glycogen phosphorylase"/>
    <property type="match status" value="1"/>
</dbReference>
<dbReference type="Pfam" id="PF04230">
    <property type="entry name" value="PS_pyruv_trans"/>
    <property type="match status" value="1"/>
</dbReference>
<dbReference type="NCBIfam" id="TIGR03609">
    <property type="entry name" value="S_layer_CsaB"/>
    <property type="match status" value="1"/>
</dbReference>
<gene>
    <name evidence="2" type="ORF">AXX12_08770</name>
</gene>
<evidence type="ECO:0000259" key="1">
    <source>
        <dbReference type="Pfam" id="PF04230"/>
    </source>
</evidence>
<dbReference type="PANTHER" id="PTHR36836">
    <property type="entry name" value="COLANIC ACID BIOSYNTHESIS PROTEIN WCAK"/>
    <property type="match status" value="1"/>
</dbReference>
<protein>
    <submittedName>
        <fullName evidence="2">Polysaccharide pyruvyl transferase CsaB</fullName>
    </submittedName>
</protein>
<dbReference type="AlphaFoldDB" id="A0A154BRM4"/>
<keyword evidence="2" id="KW-0808">Transferase</keyword>
<organism evidence="2 3">
    <name type="scientific">Anaerosporomusa subterranea</name>
    <dbReference type="NCBI Taxonomy" id="1794912"/>
    <lineage>
        <taxon>Bacteria</taxon>
        <taxon>Bacillati</taxon>
        <taxon>Bacillota</taxon>
        <taxon>Negativicutes</taxon>
        <taxon>Acetonemataceae</taxon>
        <taxon>Anaerosporomusa</taxon>
    </lineage>
</organism>
<reference evidence="2 3" key="1">
    <citation type="submission" date="2016-02" db="EMBL/GenBank/DDBJ databases">
        <title>Anaerosporomusa subterraneum gen. nov., sp. nov., a spore-forming obligate anaerobe isolated from saprolite.</title>
        <authorList>
            <person name="Choi J.K."/>
            <person name="Shah M."/>
            <person name="Yee N."/>
        </authorList>
    </citation>
    <scope>NUCLEOTIDE SEQUENCE [LARGE SCALE GENOMIC DNA]</scope>
    <source>
        <strain evidence="2 3">RU4</strain>
    </source>
</reference>
<dbReference type="STRING" id="1794912.AXX12_08770"/>
<keyword evidence="3" id="KW-1185">Reference proteome</keyword>
<evidence type="ECO:0000313" key="3">
    <source>
        <dbReference type="Proteomes" id="UP000076268"/>
    </source>
</evidence>
<dbReference type="RefSeq" id="WP_066242120.1">
    <property type="nucleotide sequence ID" value="NZ_LSGP01000017.1"/>
</dbReference>
<evidence type="ECO:0000313" key="2">
    <source>
        <dbReference type="EMBL" id="KYZ76515.1"/>
    </source>
</evidence>
<dbReference type="Proteomes" id="UP000076268">
    <property type="component" value="Unassembled WGS sequence"/>
</dbReference>